<evidence type="ECO:0000313" key="4">
    <source>
        <dbReference type="EMBL" id="MFD1455922.1"/>
    </source>
</evidence>
<protein>
    <submittedName>
        <fullName evidence="4">Glycosyltransferase family 2 protein</fullName>
    </submittedName>
</protein>
<reference evidence="5" key="1">
    <citation type="journal article" date="2019" name="Int. J. Syst. Evol. Microbiol.">
        <title>The Global Catalogue of Microorganisms (GCM) 10K type strain sequencing project: providing services to taxonomists for standard genome sequencing and annotation.</title>
        <authorList>
            <consortium name="The Broad Institute Genomics Platform"/>
            <consortium name="The Broad Institute Genome Sequencing Center for Infectious Disease"/>
            <person name="Wu L."/>
            <person name="Ma J."/>
        </authorList>
    </citation>
    <scope>NUCLEOTIDE SEQUENCE [LARGE SCALE GENOMIC DNA]</scope>
    <source>
        <strain evidence="5">CCM 8979</strain>
    </source>
</reference>
<dbReference type="Proteomes" id="UP001597189">
    <property type="component" value="Unassembled WGS sequence"/>
</dbReference>
<dbReference type="InterPro" id="IPR029044">
    <property type="entry name" value="Nucleotide-diphossugar_trans"/>
</dbReference>
<name>A0ABW4D7W3_9LACO</name>
<dbReference type="EMBL" id="JBHTOD010000007">
    <property type="protein sequence ID" value="MFD1455922.1"/>
    <property type="molecule type" value="Genomic_DNA"/>
</dbReference>
<dbReference type="Pfam" id="PF12804">
    <property type="entry name" value="NTP_transf_3"/>
    <property type="match status" value="1"/>
</dbReference>
<dbReference type="Gene3D" id="3.90.550.10">
    <property type="entry name" value="Spore Coat Polysaccharide Biosynthesis Protein SpsA, Chain A"/>
    <property type="match status" value="1"/>
</dbReference>
<organism evidence="4 5">
    <name type="scientific">Levilactobacillus lanxiensis</name>
    <dbReference type="NCBI Taxonomy" id="2799568"/>
    <lineage>
        <taxon>Bacteria</taxon>
        <taxon>Bacillati</taxon>
        <taxon>Bacillota</taxon>
        <taxon>Bacilli</taxon>
        <taxon>Lactobacillales</taxon>
        <taxon>Lactobacillaceae</taxon>
        <taxon>Levilactobacillus</taxon>
    </lineage>
</organism>
<dbReference type="InterPro" id="IPR016873">
    <property type="entry name" value="Caps_polysacc_synth_BcbE_prd"/>
</dbReference>
<dbReference type="InterPro" id="IPR050065">
    <property type="entry name" value="GlmU-like"/>
</dbReference>
<evidence type="ECO:0000256" key="2">
    <source>
        <dbReference type="ARBA" id="ARBA00022695"/>
    </source>
</evidence>
<dbReference type="SUPFAM" id="SSF53448">
    <property type="entry name" value="Nucleotide-diphospho-sugar transferases"/>
    <property type="match status" value="1"/>
</dbReference>
<keyword evidence="1" id="KW-0808">Transferase</keyword>
<comment type="caution">
    <text evidence="4">The sequence shown here is derived from an EMBL/GenBank/DDBJ whole genome shotgun (WGS) entry which is preliminary data.</text>
</comment>
<evidence type="ECO:0000259" key="3">
    <source>
        <dbReference type="Pfam" id="PF12804"/>
    </source>
</evidence>
<dbReference type="PIRSF" id="PIRSF028162">
    <property type="entry name" value="BcbE_prd"/>
    <property type="match status" value="1"/>
</dbReference>
<sequence length="244" mass="27756">MKLQVVITMAGQGSRFRKVGYTVPKHEIEVRGKSLFEWAMLSLKDFVNEKFVFVVREGQYQPDNLRKLIQKAGIHRYKIVTVAEVTRGQAATVMAAASVLNPKDSLAVYNIDTYVLPGHILREDLRDCDGNLTTFTAPGDHWSFVELDDAGKVTDVVEKRRVSEHASVGFYYFNTFGDFVEIYRHYGDAIQAEYGEIYVAPMYHYLLKQQAKITYTDIPFNTVHVLGTPEELAVFKEQSVTESI</sequence>
<evidence type="ECO:0000313" key="5">
    <source>
        <dbReference type="Proteomes" id="UP001597189"/>
    </source>
</evidence>
<dbReference type="InterPro" id="IPR025877">
    <property type="entry name" value="MobA-like_NTP_Trfase"/>
</dbReference>
<keyword evidence="5" id="KW-1185">Reference proteome</keyword>
<dbReference type="PANTHER" id="PTHR43584:SF8">
    <property type="entry name" value="N-ACETYLMURAMATE ALPHA-1-PHOSPHATE URIDYLYLTRANSFERASE"/>
    <property type="match status" value="1"/>
</dbReference>
<accession>A0ABW4D7W3</accession>
<proteinExistence type="predicted"/>
<gene>
    <name evidence="4" type="ORF">ACFQ44_09620</name>
</gene>
<dbReference type="RefSeq" id="WP_382404548.1">
    <property type="nucleotide sequence ID" value="NZ_JBHTOD010000007.1"/>
</dbReference>
<feature type="domain" description="MobA-like NTP transferase" evidence="3">
    <location>
        <begin position="5"/>
        <end position="129"/>
    </location>
</feature>
<evidence type="ECO:0000256" key="1">
    <source>
        <dbReference type="ARBA" id="ARBA00022679"/>
    </source>
</evidence>
<dbReference type="PANTHER" id="PTHR43584">
    <property type="entry name" value="NUCLEOTIDYL TRANSFERASE"/>
    <property type="match status" value="1"/>
</dbReference>
<keyword evidence="2" id="KW-0548">Nucleotidyltransferase</keyword>
<dbReference type="CDD" id="cd04183">
    <property type="entry name" value="GT2_BcE_like"/>
    <property type="match status" value="1"/>
</dbReference>